<keyword evidence="4 7" id="KW-1133">Transmembrane helix</keyword>
<keyword evidence="2" id="KW-0813">Transport</keyword>
<evidence type="ECO:0000313" key="9">
    <source>
        <dbReference type="EMBL" id="GIM75541.1"/>
    </source>
</evidence>
<proteinExistence type="predicted"/>
<protein>
    <submittedName>
        <fullName evidence="9">MFS transporter</fullName>
    </submittedName>
</protein>
<dbReference type="InterPro" id="IPR036259">
    <property type="entry name" value="MFS_trans_sf"/>
</dbReference>
<feature type="domain" description="Major facilitator superfamily (MFS) profile" evidence="8">
    <location>
        <begin position="36"/>
        <end position="487"/>
    </location>
</feature>
<comment type="subcellular location">
    <subcellularLocation>
        <location evidence="1">Cell membrane</location>
        <topology evidence="1">Multi-pass membrane protein</topology>
    </subcellularLocation>
</comment>
<dbReference type="Gene3D" id="1.20.1720.10">
    <property type="entry name" value="Multidrug resistance protein D"/>
    <property type="match status" value="1"/>
</dbReference>
<dbReference type="AlphaFoldDB" id="A0A919SNP3"/>
<feature type="transmembrane region" description="Helical" evidence="7">
    <location>
        <begin position="127"/>
        <end position="149"/>
    </location>
</feature>
<feature type="transmembrane region" description="Helical" evidence="7">
    <location>
        <begin position="161"/>
        <end position="183"/>
    </location>
</feature>
<reference evidence="9" key="1">
    <citation type="submission" date="2021-03" db="EMBL/GenBank/DDBJ databases">
        <title>Whole genome shotgun sequence of Actinoplanes consettensis NBRC 14913.</title>
        <authorList>
            <person name="Komaki H."/>
            <person name="Tamura T."/>
        </authorList>
    </citation>
    <scope>NUCLEOTIDE SEQUENCE</scope>
    <source>
        <strain evidence="9">NBRC 14913</strain>
    </source>
</reference>
<keyword evidence="5 7" id="KW-0472">Membrane</keyword>
<sequence>MVLGMTTTETPQQTPQEKSPGERSPAEKPLREAWVALAGLSAVFLFEMLDNSILNVALPTIGRELHASTFSLQWVTGAYAVVFGGLMLAFGALADRFGRRRIMLIGLTLLGAASLATAFVTTAEQLIAVRAVTGVAAAMTTPGSIALAFRLFQQDSLRVRAMSLITTVGLVGLAVGPTAGGFILAVAPWQVLLLVNVPVAVLAFIGIRTGIAADDPAELHRDPIDIPGALLGTATVVLALIAPTLFVNKSSGSWAVTAAAVVAALLFVLRERTARHPMLDLKLVARPLVSAGLAYKAASGLAVAGLSYMVTLQLQLDWGWPPALAAIGMLSQVVVLVAAGPFVSRFVDWAGLDRAAWMSATAVVAGLAVYSTLGRLGYVWVALALALVAAGIRVVGVVAGVNVLRGLPENRTSIGAALVDTASEVTTAAGIAVTGTILAALFTGTIASSHWTSHQSTQFEHAITIAGFTLTAVAAALVCWATLRTRSHRA</sequence>
<accession>A0A919SNP3</accession>
<evidence type="ECO:0000256" key="3">
    <source>
        <dbReference type="ARBA" id="ARBA00022692"/>
    </source>
</evidence>
<dbReference type="PANTHER" id="PTHR42718">
    <property type="entry name" value="MAJOR FACILITATOR SUPERFAMILY MULTIDRUG TRANSPORTER MFSC"/>
    <property type="match status" value="1"/>
</dbReference>
<feature type="transmembrane region" description="Helical" evidence="7">
    <location>
        <begin position="228"/>
        <end position="246"/>
    </location>
</feature>
<evidence type="ECO:0000259" key="8">
    <source>
        <dbReference type="PROSITE" id="PS50850"/>
    </source>
</evidence>
<dbReference type="Pfam" id="PF07690">
    <property type="entry name" value="MFS_1"/>
    <property type="match status" value="1"/>
</dbReference>
<dbReference type="GO" id="GO:0005886">
    <property type="term" value="C:plasma membrane"/>
    <property type="evidence" value="ECO:0007669"/>
    <property type="project" value="UniProtKB-SubCell"/>
</dbReference>
<dbReference type="PANTHER" id="PTHR42718:SF9">
    <property type="entry name" value="MAJOR FACILITATOR SUPERFAMILY MULTIDRUG TRANSPORTER MFSC"/>
    <property type="match status" value="1"/>
</dbReference>
<evidence type="ECO:0000313" key="10">
    <source>
        <dbReference type="Proteomes" id="UP000680865"/>
    </source>
</evidence>
<dbReference type="GO" id="GO:0022857">
    <property type="term" value="F:transmembrane transporter activity"/>
    <property type="evidence" value="ECO:0007669"/>
    <property type="project" value="InterPro"/>
</dbReference>
<feature type="transmembrane region" description="Helical" evidence="7">
    <location>
        <begin position="379"/>
        <end position="404"/>
    </location>
</feature>
<evidence type="ECO:0000256" key="6">
    <source>
        <dbReference type="SAM" id="MobiDB-lite"/>
    </source>
</evidence>
<evidence type="ECO:0000256" key="7">
    <source>
        <dbReference type="SAM" id="Phobius"/>
    </source>
</evidence>
<evidence type="ECO:0000256" key="1">
    <source>
        <dbReference type="ARBA" id="ARBA00004651"/>
    </source>
</evidence>
<dbReference type="CDD" id="cd17321">
    <property type="entry name" value="MFS_MMR_MDR_like"/>
    <property type="match status" value="1"/>
</dbReference>
<dbReference type="InterPro" id="IPR011701">
    <property type="entry name" value="MFS"/>
</dbReference>
<dbReference type="PRINTS" id="PR01036">
    <property type="entry name" value="TCRTETB"/>
</dbReference>
<evidence type="ECO:0000256" key="2">
    <source>
        <dbReference type="ARBA" id="ARBA00022448"/>
    </source>
</evidence>
<gene>
    <name evidence="9" type="primary">rifP</name>
    <name evidence="9" type="ORF">Aco04nite_45870</name>
</gene>
<feature type="region of interest" description="Disordered" evidence="6">
    <location>
        <begin position="1"/>
        <end position="25"/>
    </location>
</feature>
<dbReference type="PROSITE" id="PS50850">
    <property type="entry name" value="MFS"/>
    <property type="match status" value="1"/>
</dbReference>
<feature type="transmembrane region" description="Helical" evidence="7">
    <location>
        <begin position="355"/>
        <end position="373"/>
    </location>
</feature>
<evidence type="ECO:0000256" key="5">
    <source>
        <dbReference type="ARBA" id="ARBA00023136"/>
    </source>
</evidence>
<evidence type="ECO:0000256" key="4">
    <source>
        <dbReference type="ARBA" id="ARBA00022989"/>
    </source>
</evidence>
<comment type="caution">
    <text evidence="9">The sequence shown here is derived from an EMBL/GenBank/DDBJ whole genome shotgun (WGS) entry which is preliminary data.</text>
</comment>
<feature type="transmembrane region" description="Helical" evidence="7">
    <location>
        <begin position="252"/>
        <end position="269"/>
    </location>
</feature>
<dbReference type="EMBL" id="BOQP01000024">
    <property type="protein sequence ID" value="GIM75541.1"/>
    <property type="molecule type" value="Genomic_DNA"/>
</dbReference>
<dbReference type="InterPro" id="IPR020846">
    <property type="entry name" value="MFS_dom"/>
</dbReference>
<name>A0A919SNP3_9ACTN</name>
<organism evidence="9 10">
    <name type="scientific">Winogradskya consettensis</name>
    <dbReference type="NCBI Taxonomy" id="113560"/>
    <lineage>
        <taxon>Bacteria</taxon>
        <taxon>Bacillati</taxon>
        <taxon>Actinomycetota</taxon>
        <taxon>Actinomycetes</taxon>
        <taxon>Micromonosporales</taxon>
        <taxon>Micromonosporaceae</taxon>
        <taxon>Winogradskya</taxon>
    </lineage>
</organism>
<feature type="compositionally biased region" description="Low complexity" evidence="6">
    <location>
        <begin position="1"/>
        <end position="17"/>
    </location>
</feature>
<feature type="transmembrane region" description="Helical" evidence="7">
    <location>
        <begin position="425"/>
        <end position="451"/>
    </location>
</feature>
<dbReference type="SUPFAM" id="SSF103473">
    <property type="entry name" value="MFS general substrate transporter"/>
    <property type="match status" value="1"/>
</dbReference>
<feature type="transmembrane region" description="Helical" evidence="7">
    <location>
        <begin position="101"/>
        <end position="121"/>
    </location>
</feature>
<keyword evidence="3 7" id="KW-0812">Transmembrane</keyword>
<dbReference type="Proteomes" id="UP000680865">
    <property type="component" value="Unassembled WGS sequence"/>
</dbReference>
<feature type="transmembrane region" description="Helical" evidence="7">
    <location>
        <begin position="463"/>
        <end position="483"/>
    </location>
</feature>
<feature type="transmembrane region" description="Helical" evidence="7">
    <location>
        <begin position="323"/>
        <end position="343"/>
    </location>
</feature>
<feature type="transmembrane region" description="Helical" evidence="7">
    <location>
        <begin position="189"/>
        <end position="207"/>
    </location>
</feature>
<keyword evidence="10" id="KW-1185">Reference proteome</keyword>
<feature type="transmembrane region" description="Helical" evidence="7">
    <location>
        <begin position="289"/>
        <end position="311"/>
    </location>
</feature>
<feature type="transmembrane region" description="Helical" evidence="7">
    <location>
        <begin position="74"/>
        <end position="94"/>
    </location>
</feature>